<comment type="similarity">
    <text evidence="2">Belongs to the histone-like Alba family.</text>
</comment>
<dbReference type="GO" id="GO:0003723">
    <property type="term" value="F:RNA binding"/>
    <property type="evidence" value="ECO:0007669"/>
    <property type="project" value="TreeGrafter"/>
</dbReference>
<dbReference type="HOGENOM" id="CLU_078359_0_0_1"/>
<dbReference type="STRING" id="77586.A0A0D9VPX5"/>
<feature type="domain" description="DNA/RNA-binding protein Alba-like" evidence="4">
    <location>
        <begin position="20"/>
        <end position="83"/>
    </location>
</feature>
<dbReference type="InterPro" id="IPR051958">
    <property type="entry name" value="Alba-like_NAB"/>
</dbReference>
<dbReference type="GO" id="GO:0005634">
    <property type="term" value="C:nucleus"/>
    <property type="evidence" value="ECO:0007669"/>
    <property type="project" value="UniProtKB-SubCell"/>
</dbReference>
<comment type="subcellular location">
    <subcellularLocation>
        <location evidence="1">Nucleus</location>
    </subcellularLocation>
</comment>
<evidence type="ECO:0000256" key="2">
    <source>
        <dbReference type="ARBA" id="ARBA00008018"/>
    </source>
</evidence>
<dbReference type="Gene3D" id="3.30.110.20">
    <property type="entry name" value="Alba-like domain"/>
    <property type="match status" value="1"/>
</dbReference>
<reference evidence="5 6" key="1">
    <citation type="submission" date="2012-08" db="EMBL/GenBank/DDBJ databases">
        <title>Oryza genome evolution.</title>
        <authorList>
            <person name="Wing R.A."/>
        </authorList>
    </citation>
    <scope>NUCLEOTIDE SEQUENCE</scope>
</reference>
<dbReference type="PANTHER" id="PTHR13516">
    <property type="entry name" value="RIBONUCLEASE P SUBUNIT P25"/>
    <property type="match status" value="1"/>
</dbReference>
<dbReference type="SUPFAM" id="SSF82704">
    <property type="entry name" value="AlbA-like"/>
    <property type="match status" value="1"/>
</dbReference>
<dbReference type="Pfam" id="PF01918">
    <property type="entry name" value="Alba"/>
    <property type="match status" value="1"/>
</dbReference>
<dbReference type="PANTHER" id="PTHR13516:SF3">
    <property type="entry name" value="ALBA DNA_RNA-BINDING PROTEIN"/>
    <property type="match status" value="1"/>
</dbReference>
<name>A0A0D9VPX5_9ORYZ</name>
<evidence type="ECO:0000313" key="6">
    <source>
        <dbReference type="Proteomes" id="UP000032180"/>
    </source>
</evidence>
<proteinExistence type="inferred from homology"/>
<dbReference type="FunFam" id="3.30.110.20:FF:000003">
    <property type="entry name" value="DNA/RNA-binding protein Alba 1"/>
    <property type="match status" value="1"/>
</dbReference>
<accession>A0A0D9VPX5</accession>
<dbReference type="Gramene" id="LPERR03G04320.1">
    <property type="protein sequence ID" value="LPERR03G04320.1"/>
    <property type="gene ID" value="LPERR03G04320"/>
</dbReference>
<dbReference type="InterPro" id="IPR036882">
    <property type="entry name" value="Alba-like_dom_sf"/>
</dbReference>
<reference evidence="6" key="2">
    <citation type="submission" date="2013-12" db="EMBL/GenBank/DDBJ databases">
        <authorList>
            <person name="Yu Y."/>
            <person name="Lee S."/>
            <person name="de Baynast K."/>
            <person name="Wissotski M."/>
            <person name="Liu L."/>
            <person name="Talag J."/>
            <person name="Goicoechea J."/>
            <person name="Angelova A."/>
            <person name="Jetty R."/>
            <person name="Kudrna D."/>
            <person name="Golser W."/>
            <person name="Rivera L."/>
            <person name="Zhang J."/>
            <person name="Wing R."/>
        </authorList>
    </citation>
    <scope>NUCLEOTIDE SEQUENCE</scope>
</reference>
<keyword evidence="3" id="KW-0539">Nucleus</keyword>
<reference evidence="5" key="3">
    <citation type="submission" date="2015-04" db="UniProtKB">
        <authorList>
            <consortium name="EnsemblPlants"/>
        </authorList>
    </citation>
    <scope>IDENTIFICATION</scope>
</reference>
<dbReference type="eggNOG" id="KOG2567">
    <property type="taxonomic scope" value="Eukaryota"/>
</dbReference>
<organism evidence="5 6">
    <name type="scientific">Leersia perrieri</name>
    <dbReference type="NCBI Taxonomy" id="77586"/>
    <lineage>
        <taxon>Eukaryota</taxon>
        <taxon>Viridiplantae</taxon>
        <taxon>Streptophyta</taxon>
        <taxon>Embryophyta</taxon>
        <taxon>Tracheophyta</taxon>
        <taxon>Spermatophyta</taxon>
        <taxon>Magnoliopsida</taxon>
        <taxon>Liliopsida</taxon>
        <taxon>Poales</taxon>
        <taxon>Poaceae</taxon>
        <taxon>BOP clade</taxon>
        <taxon>Oryzoideae</taxon>
        <taxon>Oryzeae</taxon>
        <taxon>Oryzinae</taxon>
        <taxon>Leersia</taxon>
    </lineage>
</organism>
<evidence type="ECO:0000256" key="1">
    <source>
        <dbReference type="ARBA" id="ARBA00004123"/>
    </source>
</evidence>
<evidence type="ECO:0000256" key="3">
    <source>
        <dbReference type="ARBA" id="ARBA00023242"/>
    </source>
</evidence>
<dbReference type="EnsemblPlants" id="LPERR03G04320.1">
    <property type="protein sequence ID" value="LPERR03G04320.1"/>
    <property type="gene ID" value="LPERR03G04320"/>
</dbReference>
<keyword evidence="6" id="KW-1185">Reference proteome</keyword>
<protein>
    <recommendedName>
        <fullName evidence="4">DNA/RNA-binding protein Alba-like domain-containing protein</fullName>
    </recommendedName>
</protein>
<dbReference type="Proteomes" id="UP000032180">
    <property type="component" value="Chromosome 3"/>
</dbReference>
<evidence type="ECO:0000313" key="5">
    <source>
        <dbReference type="EnsemblPlants" id="LPERR03G04320.1"/>
    </source>
</evidence>
<dbReference type="AlphaFoldDB" id="A0A0D9VPX5"/>
<sequence>MDRYQRVEKPRPEAAAISENEIRITTQGLIRNYVTYATSLLQEKRVKEIVLKAMGQAISKTVAIAEIIKKRIPGLHQDTSISSVSITDVWEPIEEGLVPLEMTRHVSMISISLSPKELNKSSAGYQAPLHAEPLKPQRYQQTQQYQQQQYQSRPNQEIHTAAAVVEAEEEEGVGVVGEAMVVGMVDMITTKEVMVDMDTKGGMATREDMATTKVAMGDMVTTKVDMEDMIMAAGTTTGTEVAVAAAAAAEEATGDMVVQGMNVQVQHMNVVAELEVARAAEAMLGAVDEWVAAVGGATKTIRPFGWMCSPVIGVLLLYETKLWMRSP</sequence>
<dbReference type="InterPro" id="IPR002775">
    <property type="entry name" value="DNA/RNA-bd_Alba-like"/>
</dbReference>
<evidence type="ECO:0000259" key="4">
    <source>
        <dbReference type="Pfam" id="PF01918"/>
    </source>
</evidence>